<dbReference type="Proteomes" id="UP000703269">
    <property type="component" value="Unassembled WGS sequence"/>
</dbReference>
<evidence type="ECO:0000256" key="2">
    <source>
        <dbReference type="SAM" id="Phobius"/>
    </source>
</evidence>
<keyword evidence="2" id="KW-0472">Membrane</keyword>
<keyword evidence="3" id="KW-0732">Signal</keyword>
<keyword evidence="2" id="KW-0812">Transmembrane</keyword>
<reference evidence="4 5" key="1">
    <citation type="submission" date="2021-08" db="EMBL/GenBank/DDBJ databases">
        <title>Draft Genome Sequence of Phanerochaete sordida strain YK-624.</title>
        <authorList>
            <person name="Mori T."/>
            <person name="Dohra H."/>
            <person name="Suzuki T."/>
            <person name="Kawagishi H."/>
            <person name="Hirai H."/>
        </authorList>
    </citation>
    <scope>NUCLEOTIDE SEQUENCE [LARGE SCALE GENOMIC DNA]</scope>
    <source>
        <strain evidence="4 5">YK-624</strain>
    </source>
</reference>
<feature type="compositionally biased region" description="Pro residues" evidence="1">
    <location>
        <begin position="361"/>
        <end position="377"/>
    </location>
</feature>
<feature type="transmembrane region" description="Helical" evidence="2">
    <location>
        <begin position="244"/>
        <end position="269"/>
    </location>
</feature>
<evidence type="ECO:0000313" key="5">
    <source>
        <dbReference type="Proteomes" id="UP000703269"/>
    </source>
</evidence>
<feature type="region of interest" description="Disordered" evidence="1">
    <location>
        <begin position="281"/>
        <end position="386"/>
    </location>
</feature>
<proteinExistence type="predicted"/>
<keyword evidence="5" id="KW-1185">Reference proteome</keyword>
<comment type="caution">
    <text evidence="4">The sequence shown here is derived from an EMBL/GenBank/DDBJ whole genome shotgun (WGS) entry which is preliminary data.</text>
</comment>
<feature type="compositionally biased region" description="Low complexity" evidence="1">
    <location>
        <begin position="351"/>
        <end position="360"/>
    </location>
</feature>
<organism evidence="4 5">
    <name type="scientific">Phanerochaete sordida</name>
    <dbReference type="NCBI Taxonomy" id="48140"/>
    <lineage>
        <taxon>Eukaryota</taxon>
        <taxon>Fungi</taxon>
        <taxon>Dikarya</taxon>
        <taxon>Basidiomycota</taxon>
        <taxon>Agaricomycotina</taxon>
        <taxon>Agaricomycetes</taxon>
        <taxon>Polyporales</taxon>
        <taxon>Phanerochaetaceae</taxon>
        <taxon>Phanerochaete</taxon>
    </lineage>
</organism>
<dbReference type="AlphaFoldDB" id="A0A9P3G3T4"/>
<name>A0A9P3G3T4_9APHY</name>
<evidence type="ECO:0000256" key="1">
    <source>
        <dbReference type="SAM" id="MobiDB-lite"/>
    </source>
</evidence>
<feature type="chain" id="PRO_5040324087" evidence="3">
    <location>
        <begin position="31"/>
        <end position="386"/>
    </location>
</feature>
<sequence>MRADSRMTIPKAGILTFAAFLGLGQLGAHAQITTAVCGTDYIWMDNDKGQQPCLVAAYLEAPCLSTPSDAVVLGLVQGLVTTYTPPGPNGFYPASICMCSSVLYSLLSACAICQGFGIDSFSDWTAQCPSSMISNGAYPDPIPAAVGVPQWAYLNISTTGGFDVTGAQAVAAKSLPDVSSSNTAVSRITTPIGEGGPTNAPTNTAPTFSVPSISVPSISVPTFSVPTSNGGDTFHVNTKRKTNVGAIVGGVVGGISALISTITGIWLWIKRRARRAAAAAAAAGVGTSPQLTPTPDPEKLQAHSPAVATPPPAEYFPTTLEATPAAPLRLYDPDDPTTYPNAQPFVDAGVPGLTPSHPGTTPSPPAATPANPSPNPHPSNYEPTQY</sequence>
<evidence type="ECO:0000313" key="4">
    <source>
        <dbReference type="EMBL" id="GJE88608.1"/>
    </source>
</evidence>
<gene>
    <name evidence="4" type="ORF">PsYK624_046910</name>
</gene>
<protein>
    <submittedName>
        <fullName evidence="4">Uncharacterized protein</fullName>
    </submittedName>
</protein>
<evidence type="ECO:0000256" key="3">
    <source>
        <dbReference type="SAM" id="SignalP"/>
    </source>
</evidence>
<feature type="signal peptide" evidence="3">
    <location>
        <begin position="1"/>
        <end position="30"/>
    </location>
</feature>
<accession>A0A9P3G3T4</accession>
<dbReference type="EMBL" id="BPQB01000010">
    <property type="protein sequence ID" value="GJE88608.1"/>
    <property type="molecule type" value="Genomic_DNA"/>
</dbReference>
<dbReference type="OrthoDB" id="2797809at2759"/>
<keyword evidence="2" id="KW-1133">Transmembrane helix</keyword>